<dbReference type="SMART" id="SM00827">
    <property type="entry name" value="PKS_AT"/>
    <property type="match status" value="1"/>
</dbReference>
<protein>
    <recommendedName>
        <fullName evidence="1">Ketosynthase family 3 (KS3) domain-containing protein</fullName>
    </recommendedName>
</protein>
<dbReference type="InterPro" id="IPR020843">
    <property type="entry name" value="ER"/>
</dbReference>
<dbReference type="GO" id="GO:0006633">
    <property type="term" value="P:fatty acid biosynthetic process"/>
    <property type="evidence" value="ECO:0007669"/>
    <property type="project" value="TreeGrafter"/>
</dbReference>
<dbReference type="GO" id="GO:0004312">
    <property type="term" value="F:fatty acid synthase activity"/>
    <property type="evidence" value="ECO:0007669"/>
    <property type="project" value="TreeGrafter"/>
</dbReference>
<dbReference type="Pfam" id="PF00109">
    <property type="entry name" value="ketoacyl-synt"/>
    <property type="match status" value="1"/>
</dbReference>
<dbReference type="InterPro" id="IPR014031">
    <property type="entry name" value="Ketoacyl_synth_C"/>
</dbReference>
<dbReference type="InterPro" id="IPR050091">
    <property type="entry name" value="PKS_NRPS_Biosynth_Enz"/>
</dbReference>
<proteinExistence type="predicted"/>
<dbReference type="Gene3D" id="3.40.366.10">
    <property type="entry name" value="Malonyl-Coenzyme A Acyl Carrier Protein, domain 2"/>
    <property type="match status" value="1"/>
</dbReference>
<dbReference type="InterPro" id="IPR020841">
    <property type="entry name" value="PKS_Beta-ketoAc_synthase_dom"/>
</dbReference>
<feature type="domain" description="Ketosynthase family 3 (KS3)" evidence="1">
    <location>
        <begin position="12"/>
        <end position="419"/>
    </location>
</feature>
<dbReference type="InterPro" id="IPR016036">
    <property type="entry name" value="Malonyl_transacylase_ACP-bd"/>
</dbReference>
<dbReference type="Pfam" id="PF02801">
    <property type="entry name" value="Ketoacyl-synt_C"/>
    <property type="match status" value="1"/>
</dbReference>
<dbReference type="Pfam" id="PF16197">
    <property type="entry name" value="KAsynt_C_assoc"/>
    <property type="match status" value="1"/>
</dbReference>
<dbReference type="CDD" id="cd00833">
    <property type="entry name" value="PKS"/>
    <property type="match status" value="1"/>
</dbReference>
<dbReference type="InterPro" id="IPR016035">
    <property type="entry name" value="Acyl_Trfase/lysoPLipase"/>
</dbReference>
<dbReference type="SUPFAM" id="SSF52151">
    <property type="entry name" value="FabD/lysophospholipase-like"/>
    <property type="match status" value="1"/>
</dbReference>
<dbReference type="PANTHER" id="PTHR43775">
    <property type="entry name" value="FATTY ACID SYNTHASE"/>
    <property type="match status" value="1"/>
</dbReference>
<dbReference type="SUPFAM" id="SSF51735">
    <property type="entry name" value="NAD(P)-binding Rossmann-fold domains"/>
    <property type="match status" value="1"/>
</dbReference>
<dbReference type="GO" id="GO:0016491">
    <property type="term" value="F:oxidoreductase activity"/>
    <property type="evidence" value="ECO:0007669"/>
    <property type="project" value="InterPro"/>
</dbReference>
<dbReference type="InterPro" id="IPR016039">
    <property type="entry name" value="Thiolase-like"/>
</dbReference>
<dbReference type="InterPro" id="IPR032821">
    <property type="entry name" value="PKS_assoc"/>
</dbReference>
<evidence type="ECO:0000313" key="2">
    <source>
        <dbReference type="EMBL" id="CAH0388259.1"/>
    </source>
</evidence>
<dbReference type="Gene3D" id="3.40.47.10">
    <property type="match status" value="1"/>
</dbReference>
<dbReference type="SUPFAM" id="SSF55048">
    <property type="entry name" value="Probable ACP-binding domain of malonyl-CoA ACP transacylase"/>
    <property type="match status" value="1"/>
</dbReference>
<dbReference type="SMART" id="SM00825">
    <property type="entry name" value="PKS_KS"/>
    <property type="match status" value="1"/>
</dbReference>
<gene>
    <name evidence="2" type="ORF">BEMITA_LOCUS7181</name>
</gene>
<evidence type="ECO:0000313" key="3">
    <source>
        <dbReference type="Proteomes" id="UP001152759"/>
    </source>
</evidence>
<dbReference type="Gene3D" id="3.40.50.720">
    <property type="entry name" value="NAD(P)-binding Rossmann-like Domain"/>
    <property type="match status" value="1"/>
</dbReference>
<name>A0A9P0ABU0_BEMTA</name>
<dbReference type="SMART" id="SM00829">
    <property type="entry name" value="PKS_ER"/>
    <property type="match status" value="1"/>
</dbReference>
<dbReference type="SUPFAM" id="SSF53901">
    <property type="entry name" value="Thiolase-like"/>
    <property type="match status" value="1"/>
</dbReference>
<evidence type="ECO:0000259" key="1">
    <source>
        <dbReference type="PROSITE" id="PS52004"/>
    </source>
</evidence>
<dbReference type="Gene3D" id="3.10.129.110">
    <property type="entry name" value="Polyketide synthase dehydratase"/>
    <property type="match status" value="1"/>
</dbReference>
<reference evidence="2" key="1">
    <citation type="submission" date="2021-12" db="EMBL/GenBank/DDBJ databases">
        <authorList>
            <person name="King R."/>
        </authorList>
    </citation>
    <scope>NUCLEOTIDE SEQUENCE</scope>
</reference>
<dbReference type="Gene3D" id="3.90.180.10">
    <property type="entry name" value="Medium-chain alcohol dehydrogenases, catalytic domain"/>
    <property type="match status" value="1"/>
</dbReference>
<dbReference type="Pfam" id="PF00698">
    <property type="entry name" value="Acyl_transf_1"/>
    <property type="match status" value="1"/>
</dbReference>
<accession>A0A9P0ABU0</accession>
<dbReference type="InterPro" id="IPR001227">
    <property type="entry name" value="Ac_transferase_dom_sf"/>
</dbReference>
<sequence>MMESVSHENGDLFEVVISGISGAFPESKDVSEFRENLFNKINMVSAENIRWNAGLWKNIPNATGKVKNYLQLDATFFGLLRPLADTMDPLVRITMEKVYEAIVDAGVNPSSLYGKDTFVYACSSNSEAESCTTCTIHSIRSYLWLMTHAHCYLANRISNLLNLHGSSVTTFSSFTGGLDILKLAADDIKKGRAKNALVIVSNVVQYPEVMRSHNSLGMLSPNGDTKPFDEDADGYGRSDGAVVLFLQRAEDARRIYGRIAHINVSQGNDVPRNILSVKPESFKAFLSEFYTFCKVPPSEVSFYEAYGCGVPVIDEVELNVVTEFFCKNRKSRLKIGSVKSNTGHTEAASSCISIIKALIALDSGFIPPNINYHTPNSKIPGLTDGRLEVVTEKDALDGDYIAVNCFNLFGGIGHILLKKSNPKGTVSKLPSPIPRLILFSARHDLGIAEVMTKIESGPMSSDYHDLVQAVFSKNISGHFYRGYTILPIEESSPIHGSLEMISENRSVWFICTGMGCQWTSMASELMSFPVFAKSLQECAKIMTPFGVDLIDVITRNDKTIFENIINCFIGITAIQIGLVDLLLALGIVYDGIIGHSLGETCCAYADGCFTKEQAMMCSYFRGKSSIDAPVSNGLMVAVGANYKELRDLPPTVVVGCRNSSTSCTLSGLAEDVTSYCNKLKERNIFHKIVSTGNRAYHSQYIVEAGKQFKQDFQSFVPYPKKRSSKWISSSVPEELWSSELASYSSAEYHYNNFVNTVLFDAACSHIPENAVVIEVAPHGLLQSILTRELPASCIHIPLMKREAGNQVKFLLSAIGKLYTAGLEVQLDALYPPPKFPISSCVPSLVPLMTWNHSDEWSISEFTGDEPRTITIDLKSSKFKFLLHHQIEGKIILPAAFLLVKLMEDLCKLQKVDLSSSTILAEDLIFEKHLTLDINDNLEIIVQRSVANGNFEFFHESGTLLSGFMNVLPLDNNRKTSEDNWYENNMSRFSQLSCQNSTNVRFDKMDLVVLFESVGIQISSPFDLVERLILNEDECLVSVRWTNNIVAFLDAILNVQVALDIILNTDFVPLLPNSCHNLTVNFAVFSNIPEDSVIPVFVDLKLRCVQTKGLNLSGLQTSPVSLKENPKLEVKTLKLTQSINPPFTNLQQFLDLCLQLIIEIVSANWVHSGTYISVLESGGKFISSQVSQQFRLVCNSQSDVCVDFQLVDGFKHFPSVFNHNSVIIDIEGGFRIDFNRCYDGFYLTSVPKHEDLLVDASTALLSEFAFENRRYVLLRKVPFSEAMRVIKMDKIYFQVSVQEYAINVDGVLVFVWEKLENIDPLRIFLQVKKSSIPKEFIRLVFILDPDARSFSLDDPFYHQRLKCGLVVNILKNGQWCGLNHMSVPEQDCCPQKNLLSLPLEDSFERFNVQLSHISVNLKDLTIDLNTEREVAVHYIDYVGLDPEKKRIIGLAHFDDDSSSLQFDPTLKWFVPESWSDEEVATIPYLYSLAYYMLGILPASDIKNKPVLIHGGSSAVGLASINVALELGAIVLTTVESSEKALFISKQFLQSKELHILLLDEILDLNVRCLTKRFGGVFVAINPFCGNLLTTSLNLLSHWGCCIQLGNLEMKNKIKLGMNVFLKAVSLYGFADVDLLNCPAQLKNEIHSFIAEKLRTLSLKPLPKSVFNCDDKTGLFNFLMKESQGNKAVVSVLNFKEKEVQTHPIQTTFLVIASKESMWLQLVSWFLKNSAKKIIIALCGNSANKALEHQLFQLMHKYNKVSFLLLLDSEIDTIHGTQNMMKAAGNLGTLNVILCLSLDKAKLRNIDLVSRQMGLSHSYLISLLNDSEELCHLRTLDCYPSLNVELKGHSRNLKYILLYLKSIISSIALKQDVFPASTILLHQCRSQKPKTGNFNLLLPTTVRDLIDLSGELSQSCVFEEVMTRSCPYKFTKECNPIFFIPGYSRKSLKSIFKRLMYPAFCATPVFYFESAETTALDLFQSLKRIKPEGSYTIVAETWSNCVALELSLLLENNGDIVKIILLNGSPESIKQHLLNCKKEFPSLSQSVSLPILLLKLEEMDLNTLAKRALATSTNGFSNKDKERIKCSLVSIQTKLMAAQCYKMRSQKFKGDVIIVKQQSSSSGMCMELLQNLNENQYVYFAAAESYECLVNDPEVATLINENATMDWM</sequence>
<organism evidence="2 3">
    <name type="scientific">Bemisia tabaci</name>
    <name type="common">Sweetpotato whitefly</name>
    <name type="synonym">Aleurodes tabaci</name>
    <dbReference type="NCBI Taxonomy" id="7038"/>
    <lineage>
        <taxon>Eukaryota</taxon>
        <taxon>Metazoa</taxon>
        <taxon>Ecdysozoa</taxon>
        <taxon>Arthropoda</taxon>
        <taxon>Hexapoda</taxon>
        <taxon>Insecta</taxon>
        <taxon>Pterygota</taxon>
        <taxon>Neoptera</taxon>
        <taxon>Paraneoptera</taxon>
        <taxon>Hemiptera</taxon>
        <taxon>Sternorrhyncha</taxon>
        <taxon>Aleyrodoidea</taxon>
        <taxon>Aleyrodidae</taxon>
        <taxon>Aleyrodinae</taxon>
        <taxon>Bemisia</taxon>
    </lineage>
</organism>
<dbReference type="Proteomes" id="UP001152759">
    <property type="component" value="Chromosome 4"/>
</dbReference>
<dbReference type="InterPro" id="IPR014043">
    <property type="entry name" value="Acyl_transferase_dom"/>
</dbReference>
<dbReference type="InterPro" id="IPR042104">
    <property type="entry name" value="PKS_dehydratase_sf"/>
</dbReference>
<dbReference type="PROSITE" id="PS52004">
    <property type="entry name" value="KS3_2"/>
    <property type="match status" value="1"/>
</dbReference>
<dbReference type="PANTHER" id="PTHR43775:SF23">
    <property type="entry name" value="FATTY ACID SYNTHASE 3"/>
    <property type="match status" value="1"/>
</dbReference>
<keyword evidence="3" id="KW-1185">Reference proteome</keyword>
<dbReference type="Gene3D" id="3.30.70.3290">
    <property type="match status" value="1"/>
</dbReference>
<dbReference type="EMBL" id="OU963865">
    <property type="protein sequence ID" value="CAH0388259.1"/>
    <property type="molecule type" value="Genomic_DNA"/>
</dbReference>
<dbReference type="InterPro" id="IPR036291">
    <property type="entry name" value="NAD(P)-bd_dom_sf"/>
</dbReference>
<dbReference type="InterPro" id="IPR014030">
    <property type="entry name" value="Ketoacyl_synth_N"/>
</dbReference>